<dbReference type="OrthoDB" id="5471847at2"/>
<evidence type="ECO:0000313" key="2">
    <source>
        <dbReference type="Proteomes" id="UP000001052"/>
    </source>
</evidence>
<sequence>MLTLKCAACRQKLWKYRKYGQGELLRCHKDRITKVFSYETDGDKVCCRCGQVVGIDKGLFIKMVHKGFTAKGTKINT</sequence>
<accession>C8X0N7</accession>
<dbReference type="EMBL" id="CP001734">
    <property type="protein sequence ID" value="ACV67984.1"/>
    <property type="molecule type" value="Genomic_DNA"/>
</dbReference>
<evidence type="ECO:0000313" key="1">
    <source>
        <dbReference type="EMBL" id="ACV67984.1"/>
    </source>
</evidence>
<proteinExistence type="predicted"/>
<organism evidence="1 2">
    <name type="scientific">Desulfohalobium retbaense (strain ATCC 49708 / DSM 5692 / JCM 16813 / HR100)</name>
    <dbReference type="NCBI Taxonomy" id="485915"/>
    <lineage>
        <taxon>Bacteria</taxon>
        <taxon>Pseudomonadati</taxon>
        <taxon>Thermodesulfobacteriota</taxon>
        <taxon>Desulfovibrionia</taxon>
        <taxon>Desulfovibrionales</taxon>
        <taxon>Desulfohalobiaceae</taxon>
        <taxon>Desulfohalobium</taxon>
    </lineage>
</organism>
<reference evidence="2" key="1">
    <citation type="submission" date="2009-09" db="EMBL/GenBank/DDBJ databases">
        <title>The complete chromosome of Desulfohalobium retbaense DSM 5692.</title>
        <authorList>
            <consortium name="US DOE Joint Genome Institute (JGI-PGF)"/>
            <person name="Lucas S."/>
            <person name="Copeland A."/>
            <person name="Lapidus A."/>
            <person name="Glavina del Rio T."/>
            <person name="Dalin E."/>
            <person name="Tice H."/>
            <person name="Bruce D."/>
            <person name="Goodwin L."/>
            <person name="Pitluck S."/>
            <person name="Kyrpides N."/>
            <person name="Mavromatis K."/>
            <person name="Ivanova N."/>
            <person name="Mikhailova N."/>
            <person name="Munk A.C."/>
            <person name="Brettin T."/>
            <person name="Detter J.C."/>
            <person name="Han C."/>
            <person name="Tapia R."/>
            <person name="Larimer F."/>
            <person name="Land M."/>
            <person name="Hauser L."/>
            <person name="Markowitz V."/>
            <person name="Cheng J.-F."/>
            <person name="Hugenholtz P."/>
            <person name="Woyke T."/>
            <person name="Wu D."/>
            <person name="Spring S."/>
            <person name="Klenk H.-P."/>
            <person name="Eisen J.A."/>
        </authorList>
    </citation>
    <scope>NUCLEOTIDE SEQUENCE [LARGE SCALE GENOMIC DNA]</scope>
    <source>
        <strain evidence="2">DSM 5692</strain>
    </source>
</reference>
<dbReference type="HOGENOM" id="CLU_2632306_0_0_7"/>
<keyword evidence="2" id="KW-1185">Reference proteome</keyword>
<dbReference type="Proteomes" id="UP000001052">
    <property type="component" value="Chromosome"/>
</dbReference>
<protein>
    <submittedName>
        <fullName evidence="1">Uncharacterized protein</fullName>
    </submittedName>
</protein>
<dbReference type="STRING" id="485915.Dret_0692"/>
<gene>
    <name evidence="1" type="ordered locus">Dret_0692</name>
</gene>
<reference evidence="1 2" key="2">
    <citation type="journal article" date="2010" name="Stand. Genomic Sci.">
        <title>Complete genome sequence of Desulfohalobium retbaense type strain (HR(100)).</title>
        <authorList>
            <person name="Spring S."/>
            <person name="Nolan M."/>
            <person name="Lapidus A."/>
            <person name="Glavina Del Rio T."/>
            <person name="Copeland A."/>
            <person name="Tice H."/>
            <person name="Cheng J.F."/>
            <person name="Lucas S."/>
            <person name="Land M."/>
            <person name="Chen F."/>
            <person name="Bruce D."/>
            <person name="Goodwin L."/>
            <person name="Pitluck S."/>
            <person name="Ivanova N."/>
            <person name="Mavromatis K."/>
            <person name="Mikhailova N."/>
            <person name="Pati A."/>
            <person name="Chen A."/>
            <person name="Palaniappan K."/>
            <person name="Hauser L."/>
            <person name="Chang Y.J."/>
            <person name="Jeffries C.D."/>
            <person name="Munk C."/>
            <person name="Kiss H."/>
            <person name="Chain P."/>
            <person name="Han C."/>
            <person name="Brettin T."/>
            <person name="Detter J.C."/>
            <person name="Schuler E."/>
            <person name="Goker M."/>
            <person name="Rohde M."/>
            <person name="Bristow J."/>
            <person name="Eisen J.A."/>
            <person name="Markowitz V."/>
            <person name="Hugenholtz P."/>
            <person name="Kyrpides N.C."/>
            <person name="Klenk H.P."/>
        </authorList>
    </citation>
    <scope>NUCLEOTIDE SEQUENCE [LARGE SCALE GENOMIC DNA]</scope>
    <source>
        <strain evidence="1 2">DSM 5692</strain>
    </source>
</reference>
<dbReference type="eggNOG" id="ENOG50337ZB">
    <property type="taxonomic scope" value="Bacteria"/>
</dbReference>
<name>C8X0N7_DESRD</name>
<dbReference type="AlphaFoldDB" id="C8X0N7"/>
<dbReference type="KEGG" id="drt:Dret_0692"/>